<keyword evidence="2" id="KW-1003">Cell membrane</keyword>
<accession>A0A2A5AY51</accession>
<feature type="transmembrane region" description="Helical" evidence="6">
    <location>
        <begin position="174"/>
        <end position="201"/>
    </location>
</feature>
<dbReference type="Proteomes" id="UP000218327">
    <property type="component" value="Unassembled WGS sequence"/>
</dbReference>
<dbReference type="GO" id="GO:0044341">
    <property type="term" value="P:sodium-dependent phosphate transport"/>
    <property type="evidence" value="ECO:0007669"/>
    <property type="project" value="InterPro"/>
</dbReference>
<dbReference type="PANTHER" id="PTHR10010">
    <property type="entry name" value="SOLUTE CARRIER FAMILY 34 SODIUM PHOSPHATE , MEMBER 2-RELATED"/>
    <property type="match status" value="1"/>
</dbReference>
<dbReference type="NCBIfam" id="NF037997">
    <property type="entry name" value="Na_Pi_symport"/>
    <property type="match status" value="1"/>
</dbReference>
<feature type="transmembrane region" description="Helical" evidence="6">
    <location>
        <begin position="275"/>
        <end position="298"/>
    </location>
</feature>
<dbReference type="AlphaFoldDB" id="A0A2A5AY51"/>
<feature type="transmembrane region" description="Helical" evidence="6">
    <location>
        <begin position="44"/>
        <end position="71"/>
    </location>
</feature>
<protein>
    <recommendedName>
        <fullName evidence="9">Na/Pi cotransporter family protein</fullName>
    </recommendedName>
</protein>
<proteinExistence type="predicted"/>
<dbReference type="Pfam" id="PF02690">
    <property type="entry name" value="Na_Pi_cotrans"/>
    <property type="match status" value="2"/>
</dbReference>
<sequence>MPPLNFIFGLGIFLFGMSQLEKGIHRLSDARLKGLLRSSTNTTFGSISMGVISTAVLQSSSMVSLLVLAFASAGLLPLVNAIGIILGANLGTTITGWIVATIGFKMDLEAMAIPLMGISSLLLVLMKNRSRANSIALAFLGIALLLFGLGIMKTSMETIPQQWDVSVLRGHHPVVYLLFGIALSSLIQSSSAVMMMALAALNADFITLQEAASLVIGADLGTTSTTILGSIYGSVVKRKLAFAHCSFNFIVDISAFLLLLPLLPQLLSLLQITDPLYGLVAFHSIMNLLGVIVFAPFLRPFANWIEKIFSSGKPQSQSLLEQVPANVTDAALVAVKDTVVSIAIQAACNAMKIFSLQPEKMKLIIAAREKLDGIVTSEKFERAYENLKQNEGALLQYSAKIQSQPLDETQARALESYCATTRSIIYSNKTLKDISRDLEDLKHSNLESSKSLLDKHKQFHKETYHKLLELILKIHPNDYISEELEGLNNLNEKHYEEMNSLVYSQASLAKNENISMQLNVNHEVHHATKNMLLSITNLIATQNSVLG</sequence>
<dbReference type="InterPro" id="IPR003841">
    <property type="entry name" value="Na/Pi_transpt"/>
</dbReference>
<dbReference type="GO" id="GO:0005886">
    <property type="term" value="C:plasma membrane"/>
    <property type="evidence" value="ECO:0007669"/>
    <property type="project" value="UniProtKB-SubCell"/>
</dbReference>
<evidence type="ECO:0000313" key="7">
    <source>
        <dbReference type="EMBL" id="PCJ24213.1"/>
    </source>
</evidence>
<keyword evidence="4 6" id="KW-1133">Transmembrane helix</keyword>
<evidence type="ECO:0000256" key="3">
    <source>
        <dbReference type="ARBA" id="ARBA00022692"/>
    </source>
</evidence>
<dbReference type="PANTHER" id="PTHR10010:SF46">
    <property type="entry name" value="SODIUM-DEPENDENT PHOSPHATE TRANSPORT PROTEIN 2B"/>
    <property type="match status" value="1"/>
</dbReference>
<evidence type="ECO:0000256" key="2">
    <source>
        <dbReference type="ARBA" id="ARBA00022475"/>
    </source>
</evidence>
<reference evidence="8" key="1">
    <citation type="submission" date="2017-08" db="EMBL/GenBank/DDBJ databases">
        <title>A dynamic microbial community with high functional redundancy inhabits the cold, oxic subseafloor aquifer.</title>
        <authorList>
            <person name="Tully B.J."/>
            <person name="Wheat C.G."/>
            <person name="Glazer B.T."/>
            <person name="Huber J.A."/>
        </authorList>
    </citation>
    <scope>NUCLEOTIDE SEQUENCE [LARGE SCALE GENOMIC DNA]</scope>
</reference>
<feature type="transmembrane region" description="Helical" evidence="6">
    <location>
        <begin position="78"/>
        <end position="104"/>
    </location>
</feature>
<feature type="transmembrane region" description="Helical" evidence="6">
    <location>
        <begin position="240"/>
        <end position="263"/>
    </location>
</feature>
<feature type="transmembrane region" description="Helical" evidence="6">
    <location>
        <begin position="110"/>
        <end position="126"/>
    </location>
</feature>
<evidence type="ECO:0000313" key="8">
    <source>
        <dbReference type="Proteomes" id="UP000218327"/>
    </source>
</evidence>
<name>A0A2A5AY51_9GAMM</name>
<comment type="subcellular location">
    <subcellularLocation>
        <location evidence="1">Cell membrane</location>
        <topology evidence="1">Multi-pass membrane protein</topology>
    </subcellularLocation>
</comment>
<evidence type="ECO:0000256" key="1">
    <source>
        <dbReference type="ARBA" id="ARBA00004651"/>
    </source>
</evidence>
<comment type="caution">
    <text evidence="7">The sequence shown here is derived from an EMBL/GenBank/DDBJ whole genome shotgun (WGS) entry which is preliminary data.</text>
</comment>
<dbReference type="GO" id="GO:0005436">
    <property type="term" value="F:sodium:phosphate symporter activity"/>
    <property type="evidence" value="ECO:0007669"/>
    <property type="project" value="InterPro"/>
</dbReference>
<dbReference type="EMBL" id="NVVJ01000029">
    <property type="protein sequence ID" value="PCJ24213.1"/>
    <property type="molecule type" value="Genomic_DNA"/>
</dbReference>
<keyword evidence="3 6" id="KW-0812">Transmembrane</keyword>
<gene>
    <name evidence="7" type="ORF">COA96_10020</name>
</gene>
<feature type="transmembrane region" description="Helical" evidence="6">
    <location>
        <begin position="135"/>
        <end position="154"/>
    </location>
</feature>
<organism evidence="7 8">
    <name type="scientific">SAR86 cluster bacterium</name>
    <dbReference type="NCBI Taxonomy" id="2030880"/>
    <lineage>
        <taxon>Bacteria</taxon>
        <taxon>Pseudomonadati</taxon>
        <taxon>Pseudomonadota</taxon>
        <taxon>Gammaproteobacteria</taxon>
        <taxon>SAR86 cluster</taxon>
    </lineage>
</organism>
<evidence type="ECO:0008006" key="9">
    <source>
        <dbReference type="Google" id="ProtNLM"/>
    </source>
</evidence>
<evidence type="ECO:0000256" key="6">
    <source>
        <dbReference type="SAM" id="Phobius"/>
    </source>
</evidence>
<keyword evidence="5 6" id="KW-0472">Membrane</keyword>
<evidence type="ECO:0000256" key="5">
    <source>
        <dbReference type="ARBA" id="ARBA00023136"/>
    </source>
</evidence>
<evidence type="ECO:0000256" key="4">
    <source>
        <dbReference type="ARBA" id="ARBA00022989"/>
    </source>
</evidence>